<protein>
    <submittedName>
        <fullName evidence="1">Uncharacterized protein</fullName>
    </submittedName>
</protein>
<proteinExistence type="predicted"/>
<organism evidence="1">
    <name type="scientific">Cacopsylla melanoneura</name>
    <dbReference type="NCBI Taxonomy" id="428564"/>
    <lineage>
        <taxon>Eukaryota</taxon>
        <taxon>Metazoa</taxon>
        <taxon>Ecdysozoa</taxon>
        <taxon>Arthropoda</taxon>
        <taxon>Hexapoda</taxon>
        <taxon>Insecta</taxon>
        <taxon>Pterygota</taxon>
        <taxon>Neoptera</taxon>
        <taxon>Paraneoptera</taxon>
        <taxon>Hemiptera</taxon>
        <taxon>Sternorrhyncha</taxon>
        <taxon>Psylloidea</taxon>
        <taxon>Psyllidae</taxon>
        <taxon>Psyllinae</taxon>
        <taxon>Cacopsylla</taxon>
    </lineage>
</organism>
<evidence type="ECO:0000313" key="1">
    <source>
        <dbReference type="EMBL" id="CAG6772851.1"/>
    </source>
</evidence>
<dbReference type="AlphaFoldDB" id="A0A8D9B095"/>
<sequence length="101" mass="11541">MQKKTRLCSNTFQVMLTSVMTSKLRSSLVGSGTSRISGSFADYPNSLEPNKHHSKPSSGLFFLKRVFNTFLDKHVLRWRVEYFHLPLLCSKSSPTRMLQTS</sequence>
<reference evidence="1" key="1">
    <citation type="submission" date="2021-05" db="EMBL/GenBank/DDBJ databases">
        <authorList>
            <person name="Alioto T."/>
            <person name="Alioto T."/>
            <person name="Gomez Garrido J."/>
        </authorList>
    </citation>
    <scope>NUCLEOTIDE SEQUENCE</scope>
</reference>
<accession>A0A8D9B095</accession>
<dbReference type="EMBL" id="HBUF01589462">
    <property type="protein sequence ID" value="CAG6772851.1"/>
    <property type="molecule type" value="Transcribed_RNA"/>
</dbReference>
<name>A0A8D9B095_9HEMI</name>